<keyword evidence="3" id="KW-1185">Reference proteome</keyword>
<accession>A0A6A5TSD9</accession>
<feature type="chain" id="PRO_5025399636" description="GPI anchored serine-threonine rich protein" evidence="1">
    <location>
        <begin position="23"/>
        <end position="166"/>
    </location>
</feature>
<evidence type="ECO:0000256" key="1">
    <source>
        <dbReference type="SAM" id="SignalP"/>
    </source>
</evidence>
<sequence length="166" mass="16637">MRFFAAFAVLSASLAAAQSTSAASAAPSSGVCAMNIVENCVDQYKKRVDGCNAKPNDFICLCSEYQNYLTCYNNCPSSPDRSPIQNSATQYCEAAKPLQASLSSVAATAVKTSASTSATGATSSGASATSAMASASGFANPSGAAEALNIPMSGAFALMLGVAGLL</sequence>
<name>A0A6A5TSD9_9PLEO</name>
<dbReference type="EMBL" id="ML976994">
    <property type="protein sequence ID" value="KAF1955585.1"/>
    <property type="molecule type" value="Genomic_DNA"/>
</dbReference>
<gene>
    <name evidence="2" type="ORF">CC80DRAFT_87300</name>
</gene>
<keyword evidence="1" id="KW-0732">Signal</keyword>
<organism evidence="2 3">
    <name type="scientific">Byssothecium circinans</name>
    <dbReference type="NCBI Taxonomy" id="147558"/>
    <lineage>
        <taxon>Eukaryota</taxon>
        <taxon>Fungi</taxon>
        <taxon>Dikarya</taxon>
        <taxon>Ascomycota</taxon>
        <taxon>Pezizomycotina</taxon>
        <taxon>Dothideomycetes</taxon>
        <taxon>Pleosporomycetidae</taxon>
        <taxon>Pleosporales</taxon>
        <taxon>Massarineae</taxon>
        <taxon>Massarinaceae</taxon>
        <taxon>Byssothecium</taxon>
    </lineage>
</organism>
<evidence type="ECO:0000313" key="3">
    <source>
        <dbReference type="Proteomes" id="UP000800035"/>
    </source>
</evidence>
<proteinExistence type="predicted"/>
<evidence type="ECO:0000313" key="2">
    <source>
        <dbReference type="EMBL" id="KAF1955585.1"/>
    </source>
</evidence>
<reference evidence="2" key="1">
    <citation type="journal article" date="2020" name="Stud. Mycol.">
        <title>101 Dothideomycetes genomes: a test case for predicting lifestyles and emergence of pathogens.</title>
        <authorList>
            <person name="Haridas S."/>
            <person name="Albert R."/>
            <person name="Binder M."/>
            <person name="Bloem J."/>
            <person name="Labutti K."/>
            <person name="Salamov A."/>
            <person name="Andreopoulos B."/>
            <person name="Baker S."/>
            <person name="Barry K."/>
            <person name="Bills G."/>
            <person name="Bluhm B."/>
            <person name="Cannon C."/>
            <person name="Castanera R."/>
            <person name="Culley D."/>
            <person name="Daum C."/>
            <person name="Ezra D."/>
            <person name="Gonzalez J."/>
            <person name="Henrissat B."/>
            <person name="Kuo A."/>
            <person name="Liang C."/>
            <person name="Lipzen A."/>
            <person name="Lutzoni F."/>
            <person name="Magnuson J."/>
            <person name="Mondo S."/>
            <person name="Nolan M."/>
            <person name="Ohm R."/>
            <person name="Pangilinan J."/>
            <person name="Park H.-J."/>
            <person name="Ramirez L."/>
            <person name="Alfaro M."/>
            <person name="Sun H."/>
            <person name="Tritt A."/>
            <person name="Yoshinaga Y."/>
            <person name="Zwiers L.-H."/>
            <person name="Turgeon B."/>
            <person name="Goodwin S."/>
            <person name="Spatafora J."/>
            <person name="Crous P."/>
            <person name="Grigoriev I."/>
        </authorList>
    </citation>
    <scope>NUCLEOTIDE SEQUENCE</scope>
    <source>
        <strain evidence="2">CBS 675.92</strain>
    </source>
</reference>
<evidence type="ECO:0008006" key="4">
    <source>
        <dbReference type="Google" id="ProtNLM"/>
    </source>
</evidence>
<dbReference type="AlphaFoldDB" id="A0A6A5TSD9"/>
<protein>
    <recommendedName>
        <fullName evidence="4">GPI anchored serine-threonine rich protein</fullName>
    </recommendedName>
</protein>
<feature type="signal peptide" evidence="1">
    <location>
        <begin position="1"/>
        <end position="22"/>
    </location>
</feature>
<dbReference type="Proteomes" id="UP000800035">
    <property type="component" value="Unassembled WGS sequence"/>
</dbReference>
<dbReference type="OrthoDB" id="2507140at2759"/>